<dbReference type="GeneID" id="70219677"/>
<reference evidence="3" key="1">
    <citation type="journal article" date="2021" name="Nat. Commun.">
        <title>Genetic determinants of endophytism in the Arabidopsis root mycobiome.</title>
        <authorList>
            <person name="Mesny F."/>
            <person name="Miyauchi S."/>
            <person name="Thiergart T."/>
            <person name="Pickel B."/>
            <person name="Atanasova L."/>
            <person name="Karlsson M."/>
            <person name="Huettel B."/>
            <person name="Barry K.W."/>
            <person name="Haridas S."/>
            <person name="Chen C."/>
            <person name="Bauer D."/>
            <person name="Andreopoulos W."/>
            <person name="Pangilinan J."/>
            <person name="LaButti K."/>
            <person name="Riley R."/>
            <person name="Lipzen A."/>
            <person name="Clum A."/>
            <person name="Drula E."/>
            <person name="Henrissat B."/>
            <person name="Kohler A."/>
            <person name="Grigoriev I.V."/>
            <person name="Martin F.M."/>
            <person name="Hacquard S."/>
        </authorList>
    </citation>
    <scope>NUCLEOTIDE SEQUENCE</scope>
    <source>
        <strain evidence="3">MPI-CAGE-AT-0023</strain>
    </source>
</reference>
<dbReference type="AlphaFoldDB" id="A0A9P9HXN5"/>
<keyword evidence="2" id="KW-0812">Transmembrane</keyword>
<gene>
    <name evidence="3" type="ORF">BKA55DRAFT_535661</name>
</gene>
<feature type="compositionally biased region" description="Basic and acidic residues" evidence="1">
    <location>
        <begin position="1"/>
        <end position="11"/>
    </location>
</feature>
<evidence type="ECO:0000256" key="1">
    <source>
        <dbReference type="SAM" id="MobiDB-lite"/>
    </source>
</evidence>
<feature type="region of interest" description="Disordered" evidence="1">
    <location>
        <begin position="1"/>
        <end position="32"/>
    </location>
</feature>
<accession>A0A9P9HXN5</accession>
<proteinExistence type="predicted"/>
<keyword evidence="2" id="KW-0472">Membrane</keyword>
<name>A0A9P9HXN5_FUSRE</name>
<evidence type="ECO:0000313" key="3">
    <source>
        <dbReference type="EMBL" id="KAH7265744.1"/>
    </source>
</evidence>
<evidence type="ECO:0000313" key="4">
    <source>
        <dbReference type="Proteomes" id="UP000720189"/>
    </source>
</evidence>
<comment type="caution">
    <text evidence="3">The sequence shown here is derived from an EMBL/GenBank/DDBJ whole genome shotgun (WGS) entry which is preliminary data.</text>
</comment>
<keyword evidence="2" id="KW-1133">Transmembrane helix</keyword>
<organism evidence="3 4">
    <name type="scientific">Fusarium redolens</name>
    <dbReference type="NCBI Taxonomy" id="48865"/>
    <lineage>
        <taxon>Eukaryota</taxon>
        <taxon>Fungi</taxon>
        <taxon>Dikarya</taxon>
        <taxon>Ascomycota</taxon>
        <taxon>Pezizomycotina</taxon>
        <taxon>Sordariomycetes</taxon>
        <taxon>Hypocreomycetidae</taxon>
        <taxon>Hypocreales</taxon>
        <taxon>Nectriaceae</taxon>
        <taxon>Fusarium</taxon>
        <taxon>Fusarium redolens species complex</taxon>
    </lineage>
</organism>
<sequence>MAVEHKRKDVKPGLAAPSMGASVVNHGQSPDGSRLSMNSVALDVSGHVTSLTLPTSVMEAKTAALSLQEVHWRHFEAQGPRGSGAYVHISFNIVACGFGVVGLGSALEVVRQHRQHNRALPSGPWCLVPSRMVSRSLFFRRS</sequence>
<dbReference type="Proteomes" id="UP000720189">
    <property type="component" value="Unassembled WGS sequence"/>
</dbReference>
<feature type="transmembrane region" description="Helical" evidence="2">
    <location>
        <begin position="89"/>
        <end position="110"/>
    </location>
</feature>
<keyword evidence="4" id="KW-1185">Reference proteome</keyword>
<dbReference type="OrthoDB" id="10407376at2759"/>
<dbReference type="EMBL" id="JAGMUX010000003">
    <property type="protein sequence ID" value="KAH7265744.1"/>
    <property type="molecule type" value="Genomic_DNA"/>
</dbReference>
<dbReference type="RefSeq" id="XP_046054479.1">
    <property type="nucleotide sequence ID" value="XM_046189723.1"/>
</dbReference>
<protein>
    <submittedName>
        <fullName evidence="3">Uncharacterized protein</fullName>
    </submittedName>
</protein>
<evidence type="ECO:0000256" key="2">
    <source>
        <dbReference type="SAM" id="Phobius"/>
    </source>
</evidence>